<feature type="non-terminal residue" evidence="1">
    <location>
        <position position="108"/>
    </location>
</feature>
<proteinExistence type="predicted"/>
<dbReference type="Proteomes" id="UP000030764">
    <property type="component" value="Unassembled WGS sequence"/>
</dbReference>
<evidence type="ECO:0000313" key="1">
    <source>
        <dbReference type="EMBL" id="KFD44988.1"/>
    </source>
</evidence>
<dbReference type="AlphaFoldDB" id="A0A085LJ42"/>
<accession>A0A085LJ42</accession>
<protein>
    <submittedName>
        <fullName evidence="1">Uncharacterized protein</fullName>
    </submittedName>
</protein>
<sequence>GPSHNGPEISSLEKKRDAFPLEVKERLRGRALAHGDSKGLYTVHAKDEVEAEWLGVDYDRFNNSSTATSSLQAYDSHALAFQLLSVDCHKTDGPPRPPFATFDMSHAL</sequence>
<dbReference type="EMBL" id="KL363969">
    <property type="protein sequence ID" value="KFD44988.1"/>
    <property type="molecule type" value="Genomic_DNA"/>
</dbReference>
<reference evidence="1 2" key="1">
    <citation type="journal article" date="2014" name="Nat. Genet.">
        <title>Genome and transcriptome of the porcine whipworm Trichuris suis.</title>
        <authorList>
            <person name="Jex A.R."/>
            <person name="Nejsum P."/>
            <person name="Schwarz E.M."/>
            <person name="Hu L."/>
            <person name="Young N.D."/>
            <person name="Hall R.S."/>
            <person name="Korhonen P.K."/>
            <person name="Liao S."/>
            <person name="Thamsborg S."/>
            <person name="Xia J."/>
            <person name="Xu P."/>
            <person name="Wang S."/>
            <person name="Scheerlinck J.P."/>
            <person name="Hofmann A."/>
            <person name="Sternberg P.W."/>
            <person name="Wang J."/>
            <person name="Gasser R.B."/>
        </authorList>
    </citation>
    <scope>NUCLEOTIDE SEQUENCE [LARGE SCALE GENOMIC DNA]</scope>
    <source>
        <strain evidence="1">DCEP-RM93M</strain>
    </source>
</reference>
<organism evidence="1 2">
    <name type="scientific">Trichuris suis</name>
    <name type="common">pig whipworm</name>
    <dbReference type="NCBI Taxonomy" id="68888"/>
    <lineage>
        <taxon>Eukaryota</taxon>
        <taxon>Metazoa</taxon>
        <taxon>Ecdysozoa</taxon>
        <taxon>Nematoda</taxon>
        <taxon>Enoplea</taxon>
        <taxon>Dorylaimia</taxon>
        <taxon>Trichinellida</taxon>
        <taxon>Trichuridae</taxon>
        <taxon>Trichuris</taxon>
    </lineage>
</organism>
<feature type="non-terminal residue" evidence="1">
    <location>
        <position position="1"/>
    </location>
</feature>
<name>A0A085LJ42_9BILA</name>
<keyword evidence="2" id="KW-1185">Reference proteome</keyword>
<evidence type="ECO:0000313" key="2">
    <source>
        <dbReference type="Proteomes" id="UP000030764"/>
    </source>
</evidence>
<gene>
    <name evidence="1" type="ORF">M513_14140</name>
</gene>